<dbReference type="Proteomes" id="UP001162131">
    <property type="component" value="Unassembled WGS sequence"/>
</dbReference>
<feature type="coiled-coil region" evidence="2">
    <location>
        <begin position="456"/>
        <end position="483"/>
    </location>
</feature>
<organism evidence="5 6">
    <name type="scientific">Blepharisma stoltei</name>
    <dbReference type="NCBI Taxonomy" id="1481888"/>
    <lineage>
        <taxon>Eukaryota</taxon>
        <taxon>Sar</taxon>
        <taxon>Alveolata</taxon>
        <taxon>Ciliophora</taxon>
        <taxon>Postciliodesmatophora</taxon>
        <taxon>Heterotrichea</taxon>
        <taxon>Heterotrichida</taxon>
        <taxon>Blepharismidae</taxon>
        <taxon>Blepharisma</taxon>
    </lineage>
</organism>
<feature type="domain" description="C3H1-type" evidence="4">
    <location>
        <begin position="1245"/>
        <end position="1272"/>
    </location>
</feature>
<feature type="coiled-coil region" evidence="2">
    <location>
        <begin position="1208"/>
        <end position="1235"/>
    </location>
</feature>
<evidence type="ECO:0000313" key="6">
    <source>
        <dbReference type="Proteomes" id="UP001162131"/>
    </source>
</evidence>
<evidence type="ECO:0000256" key="1">
    <source>
        <dbReference type="PROSITE-ProRule" id="PRU00723"/>
    </source>
</evidence>
<feature type="region of interest" description="Disordered" evidence="3">
    <location>
        <begin position="1294"/>
        <end position="1330"/>
    </location>
</feature>
<keyword evidence="1" id="KW-0479">Metal-binding</keyword>
<proteinExistence type="predicted"/>
<evidence type="ECO:0000256" key="2">
    <source>
        <dbReference type="SAM" id="Coils"/>
    </source>
</evidence>
<dbReference type="GO" id="GO:0008270">
    <property type="term" value="F:zinc ion binding"/>
    <property type="evidence" value="ECO:0007669"/>
    <property type="project" value="UniProtKB-KW"/>
</dbReference>
<name>A0AAU9KEM7_9CILI</name>
<keyword evidence="2" id="KW-0175">Coiled coil</keyword>
<feature type="zinc finger region" description="C3H1-type" evidence="1">
    <location>
        <begin position="1245"/>
        <end position="1272"/>
    </location>
</feature>
<dbReference type="InterPro" id="IPR000571">
    <property type="entry name" value="Znf_CCCH"/>
</dbReference>
<sequence length="1342" mass="158787">MDPKLSFSWNSKLQTNTFAPQQTSVLAPEAAPYNRIETEEEIEVKRVSLFVDILHYEFKKHRGYKAADWRSLYEYYLKNIVNSQFYSSRKEKSLVNMKSFFTEGMLTKETQARLYGGEPWFPNYVENERDQTLDWLQTLNPEDVEYTLWSFYEGDILKKRLELEKVKAEEKMRLKMSKMRKKNLNPQKIEFSIIELLLKNFKKKNGFSSKNVTILVRFFRKFRGAEELYSNIDEDDIEFTLIEYFKVKEEEKTSTRLDNIGAVFTQKKPPTKKKRKLPSRSFKITADSLPIKQPVALASTNINTSQSLQLPPQDFLIKKYDELNSILKLIEKHKEQKQSYTNEPEVLFIFYKEIPKERPKSETNDKELNKRDKTIYQEDFKFPQEPKEVEILLNRFFSRNVMITRIMALYKIFYGYYTNNGRTLFDFWCSIEKDDKYRSGIYNSKSEEILSFITSFFENQENLKKEEEEMRKLKENENILKHKQKYANIKREGLYQKDEKRWRLGKNILEMAKKFPLDPVLKKMLKVELQFNPYLKYDLEYDTANLQDENARKARLRNLSSPKRKDMRSQDEIMRQAWEKSKILERQENESKMAEMRMLNLQEKEMFKSTQELVKQYLNKRATQKISISTQLGVSYALLKTQFPLAVKKHFPFYNYGSVKNSKGQETFKKAYPLKWKHYFFSLVKSYLKTSEGLILLKNLPCNFWTPPSADKCTIHTMSCPPNCEYATWNKKALQQTIKEDKYVLNWHEKLRPWARPDTLNKREQIFMSYADARECTFEPKTGSKVPKKHLDLAMKTFGELRNTIQPGEAPNFAMWVNRMGKNFRSREPLIFKTGIYKQAKALFHQGAPEAAKKKLVDNFNIPCILDHWEPGKNRPTMNEKPPEEFNNPEALELMENVYNLFCAIRELKRDLRRQIDKLKKEDARELKTFMCPCKDENCPGDVRPRWSNTDIPTNVPLGKNCSLAHHTFELRFSQEEKARRKARSKAIEVLSKLIQEYKPKPAWKPDGSLTDCPRCKQTFIYKPEVEHKGITKIEDFSRSLGCFCNKCALEQRLKMKQSNFLQRSKITNEKFHPDPNRLDKALLYSKKLGIYRKAITLFTNSRTVAAFNAISEALRIVRTERDEENKAIESKTNKLKTKIGLDPNFSLNDTDEFGRTQQSLQNDNTNAQNLQKIELFKTTTEKLHVGNANHFMNHQIELLYLKIEEKLMKEHQYIEDLREKAEKLEDVEQGEERNAKTTSYLMRPNKIEMCPFIKNKKKCPNKDCQYAHSAIELDLVPKHKVAENLYQTSEALETRLKKDERPPDWKPWKEHRDIMPNPDKPAEKDITSDKVLGKLPFERNY</sequence>
<keyword evidence="1" id="KW-0863">Zinc-finger</keyword>
<evidence type="ECO:0000259" key="4">
    <source>
        <dbReference type="PROSITE" id="PS50103"/>
    </source>
</evidence>
<dbReference type="PROSITE" id="PS50103">
    <property type="entry name" value="ZF_C3H1"/>
    <property type="match status" value="1"/>
</dbReference>
<dbReference type="EMBL" id="CAJZBQ010000054">
    <property type="protein sequence ID" value="CAG9332380.1"/>
    <property type="molecule type" value="Genomic_DNA"/>
</dbReference>
<gene>
    <name evidence="5" type="ORF">BSTOLATCC_MIC55830</name>
</gene>
<keyword evidence="6" id="KW-1185">Reference proteome</keyword>
<evidence type="ECO:0000313" key="5">
    <source>
        <dbReference type="EMBL" id="CAG9332380.1"/>
    </source>
</evidence>
<accession>A0AAU9KEM7</accession>
<comment type="caution">
    <text evidence="5">The sequence shown here is derived from an EMBL/GenBank/DDBJ whole genome shotgun (WGS) entry which is preliminary data.</text>
</comment>
<evidence type="ECO:0000256" key="3">
    <source>
        <dbReference type="SAM" id="MobiDB-lite"/>
    </source>
</evidence>
<protein>
    <recommendedName>
        <fullName evidence="4">C3H1-type domain-containing protein</fullName>
    </recommendedName>
</protein>
<keyword evidence="1" id="KW-0862">Zinc</keyword>
<reference evidence="5" key="1">
    <citation type="submission" date="2021-09" db="EMBL/GenBank/DDBJ databases">
        <authorList>
            <consortium name="AG Swart"/>
            <person name="Singh M."/>
            <person name="Singh A."/>
            <person name="Seah K."/>
            <person name="Emmerich C."/>
        </authorList>
    </citation>
    <scope>NUCLEOTIDE SEQUENCE</scope>
    <source>
        <strain evidence="5">ATCC30299</strain>
    </source>
</reference>